<feature type="transmembrane region" description="Helical" evidence="2">
    <location>
        <begin position="55"/>
        <end position="76"/>
    </location>
</feature>
<evidence type="ECO:0000256" key="1">
    <source>
        <dbReference type="SAM" id="MobiDB-lite"/>
    </source>
</evidence>
<name>A0ABW4Q2H8_9MICO</name>
<proteinExistence type="predicted"/>
<organism evidence="3 4">
    <name type="scientific">Brachybacterium rhamnosum</name>
    <dbReference type="NCBI Taxonomy" id="173361"/>
    <lineage>
        <taxon>Bacteria</taxon>
        <taxon>Bacillati</taxon>
        <taxon>Actinomycetota</taxon>
        <taxon>Actinomycetes</taxon>
        <taxon>Micrococcales</taxon>
        <taxon>Dermabacteraceae</taxon>
        <taxon>Brachybacterium</taxon>
    </lineage>
</organism>
<evidence type="ECO:0000313" key="4">
    <source>
        <dbReference type="Proteomes" id="UP001597280"/>
    </source>
</evidence>
<feature type="compositionally biased region" description="Basic and acidic residues" evidence="1">
    <location>
        <begin position="292"/>
        <end position="307"/>
    </location>
</feature>
<feature type="compositionally biased region" description="Gly residues" evidence="1">
    <location>
        <begin position="195"/>
        <end position="217"/>
    </location>
</feature>
<feature type="region of interest" description="Disordered" evidence="1">
    <location>
        <begin position="1"/>
        <end position="43"/>
    </location>
</feature>
<evidence type="ECO:0000256" key="2">
    <source>
        <dbReference type="SAM" id="Phobius"/>
    </source>
</evidence>
<keyword evidence="2" id="KW-0472">Membrane</keyword>
<feature type="compositionally biased region" description="Acidic residues" evidence="1">
    <location>
        <begin position="275"/>
        <end position="291"/>
    </location>
</feature>
<sequence>MSAPVQDQPSSTPATPSAPSSGPSGRPEGDPLHQDAGGRPADFGLNRRRLRRTRIIVFAVLALPILFLSLLAVKFVSMPITQAYHQSAYGDGDYEGAIERLAPVWVVNRFEPYLPHLTKGTDLLRQGKDAEAEEELRASLSAWEAGTDLNQPAHAQCKILNNLAISIENQADELTDPTQKADRLYEAEELLAPCAGGGGGGEGEGEGQGGGGGGGTGNEDEGTTGENGERIKEKRREADEQAGKDPDARGEDGSESTDPGGGEPMDPGTPKHEDPEGDGPTEEATTEGPTEDPDKGDELEQRNRDAQGGEGEETEGGTDEDPSQPW</sequence>
<comment type="caution">
    <text evidence="3">The sequence shown here is derived from an EMBL/GenBank/DDBJ whole genome shotgun (WGS) entry which is preliminary data.</text>
</comment>
<dbReference type="EMBL" id="JBHUFL010000003">
    <property type="protein sequence ID" value="MFD1836140.1"/>
    <property type="molecule type" value="Genomic_DNA"/>
</dbReference>
<feature type="compositionally biased region" description="Low complexity" evidence="1">
    <location>
        <begin position="9"/>
        <end position="25"/>
    </location>
</feature>
<evidence type="ECO:0000313" key="3">
    <source>
        <dbReference type="EMBL" id="MFD1836140.1"/>
    </source>
</evidence>
<feature type="region of interest" description="Disordered" evidence="1">
    <location>
        <begin position="192"/>
        <end position="326"/>
    </location>
</feature>
<gene>
    <name evidence="3" type="ORF">ACFSDA_13805</name>
</gene>
<dbReference type="Proteomes" id="UP001597280">
    <property type="component" value="Unassembled WGS sequence"/>
</dbReference>
<reference evidence="4" key="1">
    <citation type="journal article" date="2019" name="Int. J. Syst. Evol. Microbiol.">
        <title>The Global Catalogue of Microorganisms (GCM) 10K type strain sequencing project: providing services to taxonomists for standard genome sequencing and annotation.</title>
        <authorList>
            <consortium name="The Broad Institute Genomics Platform"/>
            <consortium name="The Broad Institute Genome Sequencing Center for Infectious Disease"/>
            <person name="Wu L."/>
            <person name="Ma J."/>
        </authorList>
    </citation>
    <scope>NUCLEOTIDE SEQUENCE [LARGE SCALE GENOMIC DNA]</scope>
    <source>
        <strain evidence="4">JCM 11650</strain>
    </source>
</reference>
<keyword evidence="2" id="KW-1133">Transmembrane helix</keyword>
<protein>
    <recommendedName>
        <fullName evidence="5">MNN4 protein</fullName>
    </recommendedName>
</protein>
<feature type="compositionally biased region" description="Basic and acidic residues" evidence="1">
    <location>
        <begin position="227"/>
        <end position="252"/>
    </location>
</feature>
<accession>A0ABW4Q2H8</accession>
<keyword evidence="2" id="KW-0812">Transmembrane</keyword>
<evidence type="ECO:0008006" key="5">
    <source>
        <dbReference type="Google" id="ProtNLM"/>
    </source>
</evidence>
<keyword evidence="4" id="KW-1185">Reference proteome</keyword>
<dbReference type="RefSeq" id="WP_240811080.1">
    <property type="nucleotide sequence ID" value="NZ_BAAAIS010000003.1"/>
</dbReference>
<feature type="compositionally biased region" description="Acidic residues" evidence="1">
    <location>
        <begin position="310"/>
        <end position="326"/>
    </location>
</feature>